<feature type="region of interest" description="Disordered" evidence="1">
    <location>
        <begin position="43"/>
        <end position="75"/>
    </location>
</feature>
<feature type="non-terminal residue" evidence="2">
    <location>
        <position position="1"/>
    </location>
</feature>
<proteinExistence type="predicted"/>
<sequence length="257" mass="29738">MDLLRAQLRESEEATMARFLHELNREIHDMSYDNLGELVHQAVKKEKARSERSPKKGSEPFQGRKETVVTPSPNAPKIRNIKCLSALEKAIYLLKIRKVASESSQEETSTSSESESHSSDSHYEGDLLMVRRLMGSQMGDEFDKKLIHDGVTNRFTCLHMGKKVVLKPLFPREVQKDQNKMREKRKIEMEVKRREIETKKNRKKDVRKVLLAKREPLYAIPTNILLHNITIRYRNSIPHLDYLMNCMVPLDKSNGGG</sequence>
<evidence type="ECO:0000313" key="2">
    <source>
        <dbReference type="EMBL" id="RDX99488.1"/>
    </source>
</evidence>
<dbReference type="Proteomes" id="UP000257109">
    <property type="component" value="Unassembled WGS sequence"/>
</dbReference>
<organism evidence="2 3">
    <name type="scientific">Mucuna pruriens</name>
    <name type="common">Velvet bean</name>
    <name type="synonym">Dolichos pruriens</name>
    <dbReference type="NCBI Taxonomy" id="157652"/>
    <lineage>
        <taxon>Eukaryota</taxon>
        <taxon>Viridiplantae</taxon>
        <taxon>Streptophyta</taxon>
        <taxon>Embryophyta</taxon>
        <taxon>Tracheophyta</taxon>
        <taxon>Spermatophyta</taxon>
        <taxon>Magnoliopsida</taxon>
        <taxon>eudicotyledons</taxon>
        <taxon>Gunneridae</taxon>
        <taxon>Pentapetalae</taxon>
        <taxon>rosids</taxon>
        <taxon>fabids</taxon>
        <taxon>Fabales</taxon>
        <taxon>Fabaceae</taxon>
        <taxon>Papilionoideae</taxon>
        <taxon>50 kb inversion clade</taxon>
        <taxon>NPAAA clade</taxon>
        <taxon>indigoferoid/millettioid clade</taxon>
        <taxon>Phaseoleae</taxon>
        <taxon>Mucuna</taxon>
    </lineage>
</organism>
<dbReference type="EMBL" id="QJKJ01003218">
    <property type="protein sequence ID" value="RDX99488.1"/>
    <property type="molecule type" value="Genomic_DNA"/>
</dbReference>
<evidence type="ECO:0000313" key="3">
    <source>
        <dbReference type="Proteomes" id="UP000257109"/>
    </source>
</evidence>
<reference evidence="2" key="1">
    <citation type="submission" date="2018-05" db="EMBL/GenBank/DDBJ databases">
        <title>Draft genome of Mucuna pruriens seed.</title>
        <authorList>
            <person name="Nnadi N.E."/>
            <person name="Vos R."/>
            <person name="Hasami M.H."/>
            <person name="Devisetty U.K."/>
            <person name="Aguiy J.C."/>
        </authorList>
    </citation>
    <scope>NUCLEOTIDE SEQUENCE [LARGE SCALE GENOMIC DNA]</scope>
    <source>
        <strain evidence="2">JCA_2017</strain>
    </source>
</reference>
<feature type="region of interest" description="Disordered" evidence="1">
    <location>
        <begin position="102"/>
        <end position="123"/>
    </location>
</feature>
<gene>
    <name evidence="2" type="ORF">CR513_17456</name>
</gene>
<keyword evidence="3" id="KW-1185">Reference proteome</keyword>
<dbReference type="OrthoDB" id="1719899at2759"/>
<evidence type="ECO:0000256" key="1">
    <source>
        <dbReference type="SAM" id="MobiDB-lite"/>
    </source>
</evidence>
<dbReference type="AlphaFoldDB" id="A0A371H9L3"/>
<protein>
    <submittedName>
        <fullName evidence="2">Uncharacterized protein</fullName>
    </submittedName>
</protein>
<feature type="compositionally biased region" description="Basic and acidic residues" evidence="1">
    <location>
        <begin position="43"/>
        <end position="67"/>
    </location>
</feature>
<accession>A0A371H9L3</accession>
<feature type="compositionally biased region" description="Low complexity" evidence="1">
    <location>
        <begin position="102"/>
        <end position="113"/>
    </location>
</feature>
<name>A0A371H9L3_MUCPR</name>
<feature type="compositionally biased region" description="Basic and acidic residues" evidence="1">
    <location>
        <begin position="114"/>
        <end position="123"/>
    </location>
</feature>
<comment type="caution">
    <text evidence="2">The sequence shown here is derived from an EMBL/GenBank/DDBJ whole genome shotgun (WGS) entry which is preliminary data.</text>
</comment>